<comment type="subcellular location">
    <subcellularLocation>
        <location evidence="1">Membrane</location>
        <topology evidence="1">Multi-pass membrane protein</topology>
    </subcellularLocation>
</comment>
<sequence>MNLPLLVAQILLLVLGLVGVAAAKPGLAVEHGLKALLALGITLGVAQLRPKVFLRGGVWLWLGSLVLLVLVLFIGVGTEESTGTRRWLDFGPIRFQPSEVAKLGLVLQLASFFARRGVYKKLLSATAMILVTTLLILLEPDLGTAVLTFALGVVVMYSAGVRITNIAAFLLGLGLLSLPFISVYLERNPYIQERLFGHTEREEVLEQGLDQIGKAHRDLSNGGLWGLGPDAPRFDLFAAHTDLVISSIGFSLGLVGVLTVLFAYWLIVHSSLKIAQQAARVRPLSPSVHGAAILAVGCMFLIVGQAMINLAVAVGFLPVTGIPLPLVSYGFSSMLVMGAALGIIHSAQREVNRGLAEMAQQRAARHVGAQPERAVGAVPPSELPEEGLEPAGTPLAPEGSDDWEDTDAEPLGPRPPQRPASS</sequence>
<keyword evidence="8" id="KW-0131">Cell cycle</keyword>
<evidence type="ECO:0000256" key="4">
    <source>
        <dbReference type="ARBA" id="ARBA00022989"/>
    </source>
</evidence>
<dbReference type="EMBL" id="BNAL01000033">
    <property type="protein sequence ID" value="GHG08896.1"/>
    <property type="molecule type" value="Genomic_DNA"/>
</dbReference>
<keyword evidence="3" id="KW-0133">Cell shape</keyword>
<evidence type="ECO:0000256" key="3">
    <source>
        <dbReference type="ARBA" id="ARBA00022960"/>
    </source>
</evidence>
<dbReference type="Proteomes" id="UP000632154">
    <property type="component" value="Unassembled WGS sequence"/>
</dbReference>
<dbReference type="RefSeq" id="WP_189643784.1">
    <property type="nucleotide sequence ID" value="NZ_BNAL01000033.1"/>
</dbReference>
<keyword evidence="9" id="KW-1185">Reference proteome</keyword>
<gene>
    <name evidence="8" type="ORF">GCM10017783_21910</name>
</gene>
<evidence type="ECO:0000313" key="8">
    <source>
        <dbReference type="EMBL" id="GHG08896.1"/>
    </source>
</evidence>
<dbReference type="Pfam" id="PF01098">
    <property type="entry name" value="FTSW_RODA_SPOVE"/>
    <property type="match status" value="1"/>
</dbReference>
<feature type="compositionally biased region" description="Pro residues" evidence="6">
    <location>
        <begin position="412"/>
        <end position="422"/>
    </location>
</feature>
<feature type="transmembrane region" description="Helical" evidence="7">
    <location>
        <begin position="142"/>
        <end position="159"/>
    </location>
</feature>
<dbReference type="InterPro" id="IPR001182">
    <property type="entry name" value="FtsW/RodA"/>
</dbReference>
<feature type="transmembrane region" description="Helical" evidence="7">
    <location>
        <begin position="326"/>
        <end position="344"/>
    </location>
</feature>
<evidence type="ECO:0000313" key="9">
    <source>
        <dbReference type="Proteomes" id="UP000632154"/>
    </source>
</evidence>
<dbReference type="PANTHER" id="PTHR30474:SF1">
    <property type="entry name" value="PEPTIDOGLYCAN GLYCOSYLTRANSFERASE MRDB"/>
    <property type="match status" value="1"/>
</dbReference>
<dbReference type="GO" id="GO:0051301">
    <property type="term" value="P:cell division"/>
    <property type="evidence" value="ECO:0007669"/>
    <property type="project" value="UniProtKB-KW"/>
</dbReference>
<protein>
    <submittedName>
        <fullName evidence="8">Cell division protein FtsW</fullName>
    </submittedName>
</protein>
<feature type="transmembrane region" description="Helical" evidence="7">
    <location>
        <begin position="166"/>
        <end position="185"/>
    </location>
</feature>
<evidence type="ECO:0000256" key="6">
    <source>
        <dbReference type="SAM" id="MobiDB-lite"/>
    </source>
</evidence>
<dbReference type="PANTHER" id="PTHR30474">
    <property type="entry name" value="CELL CYCLE PROTEIN"/>
    <property type="match status" value="1"/>
</dbReference>
<feature type="region of interest" description="Disordered" evidence="6">
    <location>
        <begin position="362"/>
        <end position="422"/>
    </location>
</feature>
<reference evidence="9" key="1">
    <citation type="journal article" date="2019" name="Int. J. Syst. Evol. Microbiol.">
        <title>The Global Catalogue of Microorganisms (GCM) 10K type strain sequencing project: providing services to taxonomists for standard genome sequencing and annotation.</title>
        <authorList>
            <consortium name="The Broad Institute Genomics Platform"/>
            <consortium name="The Broad Institute Genome Sequencing Center for Infectious Disease"/>
            <person name="Wu L."/>
            <person name="Ma J."/>
        </authorList>
    </citation>
    <scope>NUCLEOTIDE SEQUENCE [LARGE SCALE GENOMIC DNA]</scope>
    <source>
        <strain evidence="9">CGMCC 1.18439</strain>
    </source>
</reference>
<feature type="compositionally biased region" description="Acidic residues" evidence="6">
    <location>
        <begin position="399"/>
        <end position="408"/>
    </location>
</feature>
<keyword evidence="5 7" id="KW-0472">Membrane</keyword>
<accession>A0ABQ3K9G6</accession>
<feature type="transmembrane region" description="Helical" evidence="7">
    <location>
        <begin position="288"/>
        <end position="314"/>
    </location>
</feature>
<name>A0ABQ3K9G6_9DEIO</name>
<proteinExistence type="predicted"/>
<keyword evidence="8" id="KW-0132">Cell division</keyword>
<evidence type="ECO:0000256" key="1">
    <source>
        <dbReference type="ARBA" id="ARBA00004141"/>
    </source>
</evidence>
<feature type="transmembrane region" description="Helical" evidence="7">
    <location>
        <begin position="58"/>
        <end position="76"/>
    </location>
</feature>
<evidence type="ECO:0000256" key="2">
    <source>
        <dbReference type="ARBA" id="ARBA00022692"/>
    </source>
</evidence>
<feature type="transmembrane region" description="Helical" evidence="7">
    <location>
        <begin position="118"/>
        <end position="136"/>
    </location>
</feature>
<comment type="caution">
    <text evidence="8">The sequence shown here is derived from an EMBL/GenBank/DDBJ whole genome shotgun (WGS) entry which is preliminary data.</text>
</comment>
<keyword evidence="2 7" id="KW-0812">Transmembrane</keyword>
<evidence type="ECO:0000256" key="5">
    <source>
        <dbReference type="ARBA" id="ARBA00023136"/>
    </source>
</evidence>
<organism evidence="8 9">
    <name type="scientific">Deinococcus piscis</name>
    <dbReference type="NCBI Taxonomy" id="394230"/>
    <lineage>
        <taxon>Bacteria</taxon>
        <taxon>Thermotogati</taxon>
        <taxon>Deinococcota</taxon>
        <taxon>Deinococci</taxon>
        <taxon>Deinococcales</taxon>
        <taxon>Deinococcaceae</taxon>
        <taxon>Deinococcus</taxon>
    </lineage>
</organism>
<feature type="transmembrane region" description="Helical" evidence="7">
    <location>
        <begin position="243"/>
        <end position="267"/>
    </location>
</feature>
<evidence type="ECO:0000256" key="7">
    <source>
        <dbReference type="SAM" id="Phobius"/>
    </source>
</evidence>
<keyword evidence="4 7" id="KW-1133">Transmembrane helix</keyword>